<proteinExistence type="inferred from homology"/>
<evidence type="ECO:0000256" key="6">
    <source>
        <dbReference type="SAM" id="Phobius"/>
    </source>
</evidence>
<dbReference type="PATRIC" id="fig|1679170.3.peg.2445"/>
<evidence type="ECO:0000256" key="3">
    <source>
        <dbReference type="ARBA" id="ARBA00022692"/>
    </source>
</evidence>
<sequence>MEMQGYKQIKLTTADPSALGLFGLAIIALVESTEELGLTHGLSFMVPWVFFLGGLAQLFAAYLDAKNDSIFGTTVWGAFGLFWISLGVTWLIQIGAFGQNLVSNEDFKQLGVAFVGYLIFSIFVTIAAMETNKVLFFILLLLDIEFLGLSLSSFNILYDATYEMAAVSELFCALLAFYGSGAILINTCFGKTVLPLGKPFGIFVKH</sequence>
<dbReference type="Pfam" id="PF01184">
    <property type="entry name" value="Gpr1_Fun34_YaaH"/>
    <property type="match status" value="1"/>
</dbReference>
<organism evidence="7 8">
    <name type="scientific">Peribacillus loiseleuriae</name>
    <dbReference type="NCBI Taxonomy" id="1679170"/>
    <lineage>
        <taxon>Bacteria</taxon>
        <taxon>Bacillati</taxon>
        <taxon>Bacillota</taxon>
        <taxon>Bacilli</taxon>
        <taxon>Bacillales</taxon>
        <taxon>Bacillaceae</taxon>
        <taxon>Peribacillus</taxon>
    </lineage>
</organism>
<dbReference type="OrthoDB" id="9787939at2"/>
<comment type="subcellular location">
    <subcellularLocation>
        <location evidence="1">Membrane</location>
        <topology evidence="1">Multi-pass membrane protein</topology>
    </subcellularLocation>
</comment>
<comment type="caution">
    <text evidence="7">The sequence shown here is derived from an EMBL/GenBank/DDBJ whole genome shotgun (WGS) entry which is preliminary data.</text>
</comment>
<keyword evidence="8" id="KW-1185">Reference proteome</keyword>
<name>A0A0K9GTL4_9BACI</name>
<gene>
    <name evidence="7" type="ORF">AC625_10910</name>
</gene>
<dbReference type="InterPro" id="IPR047623">
    <property type="entry name" value="SatP"/>
</dbReference>
<feature type="transmembrane region" description="Helical" evidence="6">
    <location>
        <begin position="75"/>
        <end position="98"/>
    </location>
</feature>
<dbReference type="GO" id="GO:0016020">
    <property type="term" value="C:membrane"/>
    <property type="evidence" value="ECO:0007669"/>
    <property type="project" value="UniProtKB-SubCell"/>
</dbReference>
<evidence type="ECO:0000313" key="7">
    <source>
        <dbReference type="EMBL" id="KMY49963.1"/>
    </source>
</evidence>
<evidence type="ECO:0000256" key="4">
    <source>
        <dbReference type="ARBA" id="ARBA00022989"/>
    </source>
</evidence>
<reference evidence="8" key="1">
    <citation type="submission" date="2015-07" db="EMBL/GenBank/DDBJ databases">
        <title>Genome sequencing project for genomic taxonomy and phylogenomics of Bacillus-like bacteria.</title>
        <authorList>
            <person name="Liu B."/>
            <person name="Wang J."/>
            <person name="Zhu Y."/>
            <person name="Liu G."/>
            <person name="Chen Q."/>
            <person name="Chen Z."/>
            <person name="Lan J."/>
            <person name="Che J."/>
            <person name="Ge C."/>
            <person name="Shi H."/>
            <person name="Pan Z."/>
            <person name="Liu X."/>
        </authorList>
    </citation>
    <scope>NUCLEOTIDE SEQUENCE [LARGE SCALE GENOMIC DNA]</scope>
    <source>
        <strain evidence="8">FJAT-27997</strain>
    </source>
</reference>
<dbReference type="PANTHER" id="PTHR30178">
    <property type="entry name" value="INNER MEMBRANE PROTEIN YAAH"/>
    <property type="match status" value="1"/>
</dbReference>
<feature type="transmembrane region" description="Helical" evidence="6">
    <location>
        <begin position="164"/>
        <end position="189"/>
    </location>
</feature>
<feature type="transmembrane region" description="Helical" evidence="6">
    <location>
        <begin position="12"/>
        <end position="30"/>
    </location>
</feature>
<feature type="transmembrane region" description="Helical" evidence="6">
    <location>
        <begin position="135"/>
        <end position="158"/>
    </location>
</feature>
<dbReference type="EMBL" id="LFZW01000001">
    <property type="protein sequence ID" value="KMY49963.1"/>
    <property type="molecule type" value="Genomic_DNA"/>
</dbReference>
<dbReference type="Proteomes" id="UP000037146">
    <property type="component" value="Unassembled WGS sequence"/>
</dbReference>
<dbReference type="PANTHER" id="PTHR30178:SF3">
    <property type="entry name" value="SUCCINATE-ACETATE_PROTON SYMPORTER SATP"/>
    <property type="match status" value="1"/>
</dbReference>
<evidence type="ECO:0000256" key="5">
    <source>
        <dbReference type="ARBA" id="ARBA00023136"/>
    </source>
</evidence>
<keyword evidence="5 6" id="KW-0472">Membrane</keyword>
<feature type="transmembrane region" description="Helical" evidence="6">
    <location>
        <begin position="110"/>
        <end position="128"/>
    </location>
</feature>
<evidence type="ECO:0000256" key="1">
    <source>
        <dbReference type="ARBA" id="ARBA00004141"/>
    </source>
</evidence>
<dbReference type="InterPro" id="IPR000791">
    <property type="entry name" value="Gpr1/Fun34/SatP-like"/>
</dbReference>
<keyword evidence="4 6" id="KW-1133">Transmembrane helix</keyword>
<dbReference type="AlphaFoldDB" id="A0A0K9GTL4"/>
<comment type="similarity">
    <text evidence="2">Belongs to the acetate uptake transporter (AceTr) (TC 2.A.96) family.</text>
</comment>
<protein>
    <submittedName>
        <fullName evidence="7">Membrane protein</fullName>
    </submittedName>
</protein>
<keyword evidence="3 6" id="KW-0812">Transmembrane</keyword>
<feature type="transmembrane region" description="Helical" evidence="6">
    <location>
        <begin position="42"/>
        <end position="63"/>
    </location>
</feature>
<dbReference type="RefSeq" id="WP_049681316.1">
    <property type="nucleotide sequence ID" value="NZ_LFZW01000001.1"/>
</dbReference>
<accession>A0A0K9GTL4</accession>
<evidence type="ECO:0000256" key="2">
    <source>
        <dbReference type="ARBA" id="ARBA00005587"/>
    </source>
</evidence>
<dbReference type="NCBIfam" id="NF038013">
    <property type="entry name" value="AceTr_1"/>
    <property type="match status" value="1"/>
</dbReference>
<evidence type="ECO:0000313" key="8">
    <source>
        <dbReference type="Proteomes" id="UP000037146"/>
    </source>
</evidence>